<evidence type="ECO:0008006" key="6">
    <source>
        <dbReference type="Google" id="ProtNLM"/>
    </source>
</evidence>
<reference evidence="3 5" key="2">
    <citation type="submission" date="2016-01" db="EMBL/GenBank/DDBJ databases">
        <title>The new phylogeny of the genus Mycobacterium.</title>
        <authorList>
            <person name="Tarcisio F."/>
            <person name="Conor M."/>
            <person name="Antonella G."/>
            <person name="Elisabetta G."/>
            <person name="Giulia F.S."/>
            <person name="Sara T."/>
            <person name="Anna F."/>
            <person name="Clotilde B."/>
            <person name="Roberto B."/>
            <person name="Veronica D.S."/>
            <person name="Fabio R."/>
            <person name="Monica P."/>
            <person name="Olivier J."/>
            <person name="Enrico T."/>
            <person name="Nicola S."/>
        </authorList>
    </citation>
    <scope>NUCLEOTIDE SEQUENCE [LARGE SCALE GENOMIC DNA]</scope>
    <source>
        <strain evidence="3 5">ATCC 700010</strain>
    </source>
</reference>
<reference evidence="2 4" key="1">
    <citation type="submission" date="2015-07" db="EMBL/GenBank/DDBJ databases">
        <title>A draft genome sequence of Mycobacterium wolinskyi.</title>
        <authorList>
            <person name="de Man T.J."/>
            <person name="Perry K.A."/>
            <person name="Coulliette A.D."/>
            <person name="Jensen B."/>
            <person name="Toney N.C."/>
            <person name="Limbago B.M."/>
            <person name="Noble-Wang J."/>
        </authorList>
    </citation>
    <scope>NUCLEOTIDE SEQUENCE [LARGE SCALE GENOMIC DNA]</scope>
    <source>
        <strain evidence="2 4">CDC_01</strain>
    </source>
</reference>
<evidence type="ECO:0000313" key="3">
    <source>
        <dbReference type="EMBL" id="ORX10687.1"/>
    </source>
</evidence>
<sequence>MFGLGGCATVVAGTATWPGATLQKVVLTAADFPPGVRYDRVIEEPGQPDGAGGPPSMLSSPEGCSDGLTRVIAESAERGPGSAGKFVAAYDGARMVLTVLSSPLPLDRLAATADRCAEFRTFFDPSDEGIPITTTRLAGANPSALAYQQTMRLNGADESVYFAFENVGNWAVFGIAFPTQNPSITVKGPLPQTFLDTFAKQVERVRTR</sequence>
<proteinExistence type="predicted"/>
<evidence type="ECO:0000313" key="5">
    <source>
        <dbReference type="Proteomes" id="UP000193964"/>
    </source>
</evidence>
<protein>
    <recommendedName>
        <fullName evidence="6">DUF5642 domain-containing protein</fullName>
    </recommendedName>
</protein>
<dbReference type="Proteomes" id="UP000193964">
    <property type="component" value="Unassembled WGS sequence"/>
</dbReference>
<comment type="caution">
    <text evidence="2">The sequence shown here is derived from an EMBL/GenBank/DDBJ whole genome shotgun (WGS) entry which is preliminary data.</text>
</comment>
<dbReference type="AlphaFoldDB" id="A0A132PJN2"/>
<feature type="region of interest" description="Disordered" evidence="1">
    <location>
        <begin position="39"/>
        <end position="64"/>
    </location>
</feature>
<organism evidence="2 4">
    <name type="scientific">Mycolicibacterium wolinskyi</name>
    <dbReference type="NCBI Taxonomy" id="59750"/>
    <lineage>
        <taxon>Bacteria</taxon>
        <taxon>Bacillati</taxon>
        <taxon>Actinomycetota</taxon>
        <taxon>Actinomycetes</taxon>
        <taxon>Mycobacteriales</taxon>
        <taxon>Mycobacteriaceae</taxon>
        <taxon>Mycolicibacterium</taxon>
    </lineage>
</organism>
<dbReference type="EMBL" id="LGTW01000015">
    <property type="protein sequence ID" value="KWX22222.1"/>
    <property type="molecule type" value="Genomic_DNA"/>
</dbReference>
<name>A0A132PJN2_9MYCO</name>
<gene>
    <name evidence="2" type="ORF">AFM11_21670</name>
    <name evidence="3" type="ORF">AWC31_04475</name>
</gene>
<dbReference type="Proteomes" id="UP000070612">
    <property type="component" value="Unassembled WGS sequence"/>
</dbReference>
<accession>A0A132PJN2</accession>
<dbReference type="PATRIC" id="fig|59750.3.peg.1682"/>
<dbReference type="OrthoDB" id="4761168at2"/>
<dbReference type="EMBL" id="LQQA01000032">
    <property type="protein sequence ID" value="ORX10687.1"/>
    <property type="molecule type" value="Genomic_DNA"/>
</dbReference>
<dbReference type="STRING" id="59750.AWC31_04475"/>
<evidence type="ECO:0000256" key="1">
    <source>
        <dbReference type="SAM" id="MobiDB-lite"/>
    </source>
</evidence>
<evidence type="ECO:0000313" key="4">
    <source>
        <dbReference type="Proteomes" id="UP000070612"/>
    </source>
</evidence>
<evidence type="ECO:0000313" key="2">
    <source>
        <dbReference type="EMBL" id="KWX22222.1"/>
    </source>
</evidence>
<keyword evidence="4" id="KW-1185">Reference proteome</keyword>